<dbReference type="InterPro" id="IPR052407">
    <property type="entry name" value="BTB_POZ_domain_cont_9"/>
</dbReference>
<dbReference type="GO" id="GO:0005737">
    <property type="term" value="C:cytoplasm"/>
    <property type="evidence" value="ECO:0007669"/>
    <property type="project" value="TreeGrafter"/>
</dbReference>
<name>A0A7R9LBT6_9ACAR</name>
<organism evidence="2">
    <name type="scientific">Medioppia subpectinata</name>
    <dbReference type="NCBI Taxonomy" id="1979941"/>
    <lineage>
        <taxon>Eukaryota</taxon>
        <taxon>Metazoa</taxon>
        <taxon>Ecdysozoa</taxon>
        <taxon>Arthropoda</taxon>
        <taxon>Chelicerata</taxon>
        <taxon>Arachnida</taxon>
        <taxon>Acari</taxon>
        <taxon>Acariformes</taxon>
        <taxon>Sarcoptiformes</taxon>
        <taxon>Oribatida</taxon>
        <taxon>Brachypylina</taxon>
        <taxon>Oppioidea</taxon>
        <taxon>Oppiidae</taxon>
        <taxon>Medioppia</taxon>
    </lineage>
</organism>
<dbReference type="InterPro" id="IPR008979">
    <property type="entry name" value="Galactose-bd-like_sf"/>
</dbReference>
<dbReference type="PANTHER" id="PTHR46306">
    <property type="entry name" value="BTB/POZ DOMAIN-CONTAINING PROTEIN 9"/>
    <property type="match status" value="1"/>
</dbReference>
<dbReference type="EMBL" id="CAJPIZ010020155">
    <property type="protein sequence ID" value="CAG2117189.1"/>
    <property type="molecule type" value="Genomic_DNA"/>
</dbReference>
<dbReference type="SUPFAM" id="SSF49785">
    <property type="entry name" value="Galactose-binding domain-like"/>
    <property type="match status" value="1"/>
</dbReference>
<dbReference type="EMBL" id="OC874730">
    <property type="protein sequence ID" value="CAD7637843.1"/>
    <property type="molecule type" value="Genomic_DNA"/>
</dbReference>
<evidence type="ECO:0000259" key="1">
    <source>
        <dbReference type="PROSITE" id="PS50097"/>
    </source>
</evidence>
<dbReference type="Pfam" id="PF00754">
    <property type="entry name" value="F5_F8_type_C"/>
    <property type="match status" value="1"/>
</dbReference>
<protein>
    <recommendedName>
        <fullName evidence="1">BTB domain-containing protein</fullName>
    </recommendedName>
</protein>
<dbReference type="OrthoDB" id="6510073at2759"/>
<evidence type="ECO:0000313" key="3">
    <source>
        <dbReference type="Proteomes" id="UP000759131"/>
    </source>
</evidence>
<feature type="domain" description="BTB" evidence="1">
    <location>
        <begin position="61"/>
        <end position="131"/>
    </location>
</feature>
<gene>
    <name evidence="2" type="ORF">OSB1V03_LOCUS17142</name>
</gene>
<keyword evidence="3" id="KW-1185">Reference proteome</keyword>
<dbReference type="GO" id="GO:0008344">
    <property type="term" value="P:adult locomotory behavior"/>
    <property type="evidence" value="ECO:0007669"/>
    <property type="project" value="TreeGrafter"/>
</dbReference>
<dbReference type="Gene3D" id="1.25.40.420">
    <property type="match status" value="1"/>
</dbReference>
<accession>A0A7R9LBT6</accession>
<dbReference type="Proteomes" id="UP000759131">
    <property type="component" value="Unassembled WGS sequence"/>
</dbReference>
<dbReference type="AlphaFoldDB" id="A0A7R9LBT6"/>
<evidence type="ECO:0000313" key="2">
    <source>
        <dbReference type="EMBL" id="CAD7637843.1"/>
    </source>
</evidence>
<dbReference type="InterPro" id="IPR000210">
    <property type="entry name" value="BTB/POZ_dom"/>
</dbReference>
<dbReference type="PANTHER" id="PTHR46306:SF1">
    <property type="entry name" value="BTB_POZ DOMAIN-CONTAINING PROTEIN 9"/>
    <property type="match status" value="1"/>
</dbReference>
<reference evidence="2" key="1">
    <citation type="submission" date="2020-11" db="EMBL/GenBank/DDBJ databases">
        <authorList>
            <person name="Tran Van P."/>
        </authorList>
    </citation>
    <scope>NUCLEOTIDE SEQUENCE</scope>
</reference>
<dbReference type="SMART" id="SM00225">
    <property type="entry name" value="BTB"/>
    <property type="match status" value="1"/>
</dbReference>
<proteinExistence type="predicted"/>
<dbReference type="InterPro" id="IPR000421">
    <property type="entry name" value="FA58C"/>
</dbReference>
<dbReference type="SUPFAM" id="SSF54695">
    <property type="entry name" value="POZ domain"/>
    <property type="match status" value="1"/>
</dbReference>
<dbReference type="Pfam" id="PF07707">
    <property type="entry name" value="BACK"/>
    <property type="match status" value="1"/>
</dbReference>
<dbReference type="Gene3D" id="2.60.120.260">
    <property type="entry name" value="Galactose-binding domain-like"/>
    <property type="match status" value="2"/>
</dbReference>
<dbReference type="PROSITE" id="PS50097">
    <property type="entry name" value="BTB"/>
    <property type="match status" value="1"/>
</dbReference>
<dbReference type="Gene3D" id="3.30.710.10">
    <property type="entry name" value="Potassium Channel Kv1.1, Chain A"/>
    <property type="match status" value="1"/>
</dbReference>
<dbReference type="GO" id="GO:0050804">
    <property type="term" value="P:modulation of chemical synaptic transmission"/>
    <property type="evidence" value="ECO:0007669"/>
    <property type="project" value="TreeGrafter"/>
</dbReference>
<sequence>MFSNKRLDRKSLNESLNSKRCRFAANGSAGDHSSSSSSAVIDMRDAVIANQSQLFSSPKFSDVTIAVEDVSIPCHKAILGSQSDFFDRLFESQMSESRLTANEPLVLRDTDPQLFRVLLKLVYSGRLDFQELEPMDVIKLFGLIQRYQFTAFEAPFMVKIKSMVNASNVWQLFQTSMENHLIDCQNVCLEFLDTFCSANPLMTEDFFMISTETLKTLLVRNSLRLPEVDLFLLAKKFLEVNKLDDQTCEELIQCIRLPLMRYEDLVSVVSNSGLVSEQRLWRVMKDKAVITNENQSNRFNWDELLMNMTNRGLVINTSSDNTSLCIDQFLFEVMAGQVGDLVAPADQPSSTEWPIVVRLGFPLNVNHIDLQLSDIRGDRFSYKIQYSSEGLIWETLYDYTNFTTANQQSLYFETIVAQQFRIRGTHQIRMDSTTKDSFNSIKSFRCYYNPKQMAVERIDGLLANPYWIRNAIQQRVYHDSNTTGQQDMKYYSRLMASHKPIIVALDQPVMIDSFEFVLWDKDERAYSYVVEVKDGNDWIKLADKSQDVCRSLQTIAFSRRPISLVRVRAVKIHFRSLRSQHTDANNVSGK</sequence>
<dbReference type="GO" id="GO:0048512">
    <property type="term" value="P:circadian behavior"/>
    <property type="evidence" value="ECO:0007669"/>
    <property type="project" value="TreeGrafter"/>
</dbReference>
<dbReference type="InterPro" id="IPR011333">
    <property type="entry name" value="SKP1/BTB/POZ_sf"/>
</dbReference>
<dbReference type="Pfam" id="PF00651">
    <property type="entry name" value="BTB"/>
    <property type="match status" value="1"/>
</dbReference>
<dbReference type="InterPro" id="IPR011705">
    <property type="entry name" value="BACK"/>
</dbReference>